<keyword evidence="3" id="KW-0949">S-adenosyl-L-methionine</keyword>
<dbReference type="CDD" id="cd02440">
    <property type="entry name" value="AdoMet_MTases"/>
    <property type="match status" value="1"/>
</dbReference>
<evidence type="ECO:0000256" key="2">
    <source>
        <dbReference type="ARBA" id="ARBA00022679"/>
    </source>
</evidence>
<dbReference type="InterPro" id="IPR016461">
    <property type="entry name" value="COMT-like"/>
</dbReference>
<evidence type="ECO:0000313" key="5">
    <source>
        <dbReference type="EMBL" id="RWA07282.1"/>
    </source>
</evidence>
<feature type="domain" description="O-methyltransferase C-terminal" evidence="4">
    <location>
        <begin position="209"/>
        <end position="364"/>
    </location>
</feature>
<dbReference type="EMBL" id="RYZI01000270">
    <property type="protein sequence ID" value="RWA07282.1"/>
    <property type="molecule type" value="Genomic_DNA"/>
</dbReference>
<dbReference type="AlphaFoldDB" id="A0A439CYI6"/>
<keyword evidence="1" id="KW-0489">Methyltransferase</keyword>
<dbReference type="InterPro" id="IPR029063">
    <property type="entry name" value="SAM-dependent_MTases_sf"/>
</dbReference>
<proteinExistence type="predicted"/>
<keyword evidence="6" id="KW-1185">Reference proteome</keyword>
<dbReference type="GO" id="GO:0032259">
    <property type="term" value="P:methylation"/>
    <property type="evidence" value="ECO:0007669"/>
    <property type="project" value="UniProtKB-KW"/>
</dbReference>
<comment type="caution">
    <text evidence="5">The sequence shown here is derived from an EMBL/GenBank/DDBJ whole genome shotgun (WGS) entry which is preliminary data.</text>
</comment>
<dbReference type="InterPro" id="IPR036388">
    <property type="entry name" value="WH-like_DNA-bd_sf"/>
</dbReference>
<protein>
    <recommendedName>
        <fullName evidence="4">O-methyltransferase C-terminal domain-containing protein</fullName>
    </recommendedName>
</protein>
<dbReference type="SUPFAM" id="SSF53335">
    <property type="entry name" value="S-adenosyl-L-methionine-dependent methyltransferases"/>
    <property type="match status" value="1"/>
</dbReference>
<dbReference type="PANTHER" id="PTHR43712">
    <property type="entry name" value="PUTATIVE (AFU_ORTHOLOGUE AFUA_4G14580)-RELATED"/>
    <property type="match status" value="1"/>
</dbReference>
<dbReference type="SUPFAM" id="SSF46785">
    <property type="entry name" value="Winged helix' DNA-binding domain"/>
    <property type="match status" value="1"/>
</dbReference>
<dbReference type="PROSITE" id="PS51683">
    <property type="entry name" value="SAM_OMT_II"/>
    <property type="match status" value="1"/>
</dbReference>
<dbReference type="STRING" id="363999.A0A439CYI6"/>
<keyword evidence="2" id="KW-0808">Transferase</keyword>
<dbReference type="PANTHER" id="PTHR43712:SF12">
    <property type="entry name" value="STERIGMATOCYSTIN 8-O-METHYLTRANSFERASE"/>
    <property type="match status" value="1"/>
</dbReference>
<reference evidence="5 6" key="1">
    <citation type="submission" date="2018-12" db="EMBL/GenBank/DDBJ databases">
        <title>Draft genome sequence of Xylaria grammica IHI A82.</title>
        <authorList>
            <person name="Buettner E."/>
            <person name="Kellner H."/>
        </authorList>
    </citation>
    <scope>NUCLEOTIDE SEQUENCE [LARGE SCALE GENOMIC DNA]</scope>
    <source>
        <strain evidence="5 6">IHI A82</strain>
    </source>
</reference>
<dbReference type="Gene3D" id="1.10.10.10">
    <property type="entry name" value="Winged helix-like DNA-binding domain superfamily/Winged helix DNA-binding domain"/>
    <property type="match status" value="1"/>
</dbReference>
<evidence type="ECO:0000256" key="3">
    <source>
        <dbReference type="ARBA" id="ARBA00022691"/>
    </source>
</evidence>
<dbReference type="InterPro" id="IPR036390">
    <property type="entry name" value="WH_DNA-bd_sf"/>
</dbReference>
<dbReference type="Gene3D" id="3.40.50.150">
    <property type="entry name" value="Vaccinia Virus protein VP39"/>
    <property type="match status" value="1"/>
</dbReference>
<evidence type="ECO:0000256" key="1">
    <source>
        <dbReference type="ARBA" id="ARBA00022603"/>
    </source>
</evidence>
<evidence type="ECO:0000259" key="4">
    <source>
        <dbReference type="Pfam" id="PF00891"/>
    </source>
</evidence>
<accession>A0A439CYI6</accession>
<sequence>MADLTKQPSGRIMQLAHVILENISKIDTYLKENGLPDLSLHPNAPPMVKLPQEAELNLQQALTAMDELNVLLLGPLGWLKLQVGHAYNLVSLHAMYHYDITDRFAVGQEKSLQDIAVACGVNEDSMSRILQHAVANHLLAQPRPGYVSHNACSALLSQSPALKDWVGSVCEDLWPAASRVIPALNKWPDLPALPTHTAFNLAENTTEPFFHALAGDKPRTRRFASAMGLMQNMPGFEASAALDAYNWAALGSATVVDVGGSQGVFACALKRKYPDLRVIVQDLPEVVAAAKSHFEAGDAIGVSLQSHNFFQPQPLRDVDVYFFRLILHDWPDEYCSRILQALTPALKPGARIILNDFTVPTAGSLPLFQERQIR</sequence>
<gene>
    <name evidence="5" type="ORF">EKO27_g7832</name>
</gene>
<dbReference type="GO" id="GO:0008171">
    <property type="term" value="F:O-methyltransferase activity"/>
    <property type="evidence" value="ECO:0007669"/>
    <property type="project" value="InterPro"/>
</dbReference>
<organism evidence="5 6">
    <name type="scientific">Xylaria grammica</name>
    <dbReference type="NCBI Taxonomy" id="363999"/>
    <lineage>
        <taxon>Eukaryota</taxon>
        <taxon>Fungi</taxon>
        <taxon>Dikarya</taxon>
        <taxon>Ascomycota</taxon>
        <taxon>Pezizomycotina</taxon>
        <taxon>Sordariomycetes</taxon>
        <taxon>Xylariomycetidae</taxon>
        <taxon>Xylariales</taxon>
        <taxon>Xylariaceae</taxon>
        <taxon>Xylaria</taxon>
    </lineage>
</organism>
<dbReference type="InterPro" id="IPR001077">
    <property type="entry name" value="COMT_C"/>
</dbReference>
<dbReference type="Proteomes" id="UP000286045">
    <property type="component" value="Unassembled WGS sequence"/>
</dbReference>
<dbReference type="Pfam" id="PF00891">
    <property type="entry name" value="Methyltransf_2"/>
    <property type="match status" value="1"/>
</dbReference>
<evidence type="ECO:0000313" key="6">
    <source>
        <dbReference type="Proteomes" id="UP000286045"/>
    </source>
</evidence>
<name>A0A439CYI6_9PEZI</name>